<gene>
    <name evidence="4" type="ORF">SP6_17_01230</name>
</gene>
<dbReference type="InterPro" id="IPR020835">
    <property type="entry name" value="Catalase_sf"/>
</dbReference>
<feature type="compositionally biased region" description="Low complexity" evidence="1">
    <location>
        <begin position="939"/>
        <end position="953"/>
    </location>
</feature>
<dbReference type="AlphaFoldDB" id="A0A0C9N1G8"/>
<evidence type="ECO:0000256" key="1">
    <source>
        <dbReference type="SAM" id="MobiDB-lite"/>
    </source>
</evidence>
<feature type="region of interest" description="Disordered" evidence="1">
    <location>
        <begin position="935"/>
        <end position="964"/>
    </location>
</feature>
<dbReference type="GeneID" id="78527062"/>
<name>A0A0C9N1G8_SPHPI</name>
<dbReference type="EMBL" id="BBJS01000017">
    <property type="protein sequence ID" value="GAN13404.1"/>
    <property type="molecule type" value="Genomic_DNA"/>
</dbReference>
<feature type="domain" description="L-lysine epsilon oxidase C-terminal" evidence="3">
    <location>
        <begin position="686"/>
        <end position="838"/>
    </location>
</feature>
<dbReference type="CDD" id="cd14731">
    <property type="entry name" value="LodA_like_1"/>
    <property type="match status" value="1"/>
</dbReference>
<evidence type="ECO:0000313" key="4">
    <source>
        <dbReference type="EMBL" id="GAN13404.1"/>
    </source>
</evidence>
<dbReference type="RefSeq" id="WP_007403940.1">
    <property type="nucleotide sequence ID" value="NZ_BBJS01000017.1"/>
</dbReference>
<dbReference type="Proteomes" id="UP000032025">
    <property type="component" value="Unassembled WGS sequence"/>
</dbReference>
<evidence type="ECO:0000259" key="2">
    <source>
        <dbReference type="Pfam" id="PF17990"/>
    </source>
</evidence>
<dbReference type="InterPro" id="IPR041173">
    <property type="entry name" value="LodA_C"/>
</dbReference>
<keyword evidence="5" id="KW-1185">Reference proteome</keyword>
<organism evidence="4 5">
    <name type="scientific">Sphingomonas paucimobilis NBRC 13935</name>
    <dbReference type="NCBI Taxonomy" id="1219050"/>
    <lineage>
        <taxon>Bacteria</taxon>
        <taxon>Pseudomonadati</taxon>
        <taxon>Pseudomonadota</taxon>
        <taxon>Alphaproteobacteria</taxon>
        <taxon>Sphingomonadales</taxon>
        <taxon>Sphingomonadaceae</taxon>
        <taxon>Sphingomonas</taxon>
    </lineage>
</organism>
<dbReference type="Gene3D" id="2.40.180.10">
    <property type="entry name" value="Catalase core domain"/>
    <property type="match status" value="1"/>
</dbReference>
<feature type="domain" description="L-Lysine epsilon oxidase N-terminal" evidence="2">
    <location>
        <begin position="353"/>
        <end position="562"/>
    </location>
</feature>
<accession>A0A0C9N1G8</accession>
<dbReference type="InterPro" id="IPR033798">
    <property type="entry name" value="LodA-like"/>
</dbReference>
<dbReference type="InterPro" id="IPR041168">
    <property type="entry name" value="LodA_N"/>
</dbReference>
<dbReference type="Pfam" id="PF18417">
    <property type="entry name" value="LodA_C"/>
    <property type="match status" value="1"/>
</dbReference>
<reference evidence="4 5" key="1">
    <citation type="submission" date="2014-08" db="EMBL/GenBank/DDBJ databases">
        <title>Whole genome shotgun sequence of Sphingomonas paucimobilis NBRC 13935.</title>
        <authorList>
            <person name="Hosoyama A."/>
            <person name="Hashimoto M."/>
            <person name="Hosoyama Y."/>
            <person name="Noguchi M."/>
            <person name="Uohara A."/>
            <person name="Ohji S."/>
            <person name="Katano-Makiyama Y."/>
            <person name="Ichikawa N."/>
            <person name="Kimura A."/>
            <person name="Yamazoe A."/>
            <person name="Fujita N."/>
        </authorList>
    </citation>
    <scope>NUCLEOTIDE SEQUENCE [LARGE SCALE GENOMIC DNA]</scope>
    <source>
        <strain evidence="4 5">NBRC 13935</strain>
    </source>
</reference>
<proteinExistence type="predicted"/>
<evidence type="ECO:0000259" key="3">
    <source>
        <dbReference type="Pfam" id="PF18417"/>
    </source>
</evidence>
<sequence length="986" mass="109258">MEKELPTPKCFDKPDQATERLTEMFVDIGQARDTKLNPPPAQRAVFRKLHGVAHGWLERHADMPEAWRVGLFAHERLEAWMRFSSDTGPTDPDLGSMCGIGLKLFGVDGPNALGEEGATADLIMQNIDRFFLDTAKTMVEFTYAGVVQHDYDAYLAKHPAINAVLNDMNAARGSCLTNRYWAILPFHLGDELVKYRLDPETPAEDVPDDGNDYLKTDLINRLAERDYRFTLSVQRRTNEKTMPLDAANVVWPEEESPYIPVATLVIPRQRVDAPGQADYGQNLSFNIWRVPHANRPSDQSSIAVVRRGVYAAGAAMRQHANGQLTSDPLTPRVAAAAPPAIEHDNCIVQAVIHPAIGIARVGTSDEYFYGPEVTDPQPLPAGSYRDAHKRLKRQAARFRVYGVNARGEIVRELTGKEAGATVEWQVQLANHKAAWYGFQLALDIPEANYAPPTTLRNPGVADRTTLAIEGKKRVLKGANVKAKTFEGKFMDIPVYLGEATTDGEQRLTVLGGKGVSASVDGSAAITFANNEGWYDDVSDGPVTARVTLDGEEIQVIPAWVVVAPPNYGPQRKSVRTMWDLMRDVAIKAGKLPAPTRPSFARDILPIFQRMEGLQWVNAGFAAGFGWDGVFDLTSDTALARLGSTSPAYREQRRVIYNNFRNFDTDANSPVPWPWLYGDAMNIPPVASPRQNAVLSDCQMAMLWQWAEGNFDPDHDPKKCPPAAIDDLPVAEQGDMLTRAALEFCLADAFHPGCEMTWPVRTATMYMAPFRFQHAPEGWVAPRPSEVLTPDDVTIPNGPLCGQMPGGITRWMAVPWQTDTSSCRSGYTPAYDPYVPTFWPARVPNEVLTKENYDIVMDKSRPLEERRKAFANREAWIEPLGADGYTHQINNMIHHFDFLGVVEVREGPGDPEFPATIEVEDYARLITPEQEKLTGPRLLGAAPPMRVAPAARPGPVERRGTRSATEVDLSGIALVNRFPNGLPPQRR</sequence>
<dbReference type="GO" id="GO:0020037">
    <property type="term" value="F:heme binding"/>
    <property type="evidence" value="ECO:0007669"/>
    <property type="project" value="InterPro"/>
</dbReference>
<dbReference type="Pfam" id="PF17990">
    <property type="entry name" value="LodA_N"/>
    <property type="match status" value="1"/>
</dbReference>
<dbReference type="SUPFAM" id="SSF56634">
    <property type="entry name" value="Heme-dependent catalase-like"/>
    <property type="match status" value="1"/>
</dbReference>
<comment type="caution">
    <text evidence="4">The sequence shown here is derived from an EMBL/GenBank/DDBJ whole genome shotgun (WGS) entry which is preliminary data.</text>
</comment>
<protein>
    <submittedName>
        <fullName evidence="4">DNA, contig: SP617</fullName>
    </submittedName>
</protein>
<evidence type="ECO:0000313" key="5">
    <source>
        <dbReference type="Proteomes" id="UP000032025"/>
    </source>
</evidence>